<dbReference type="PANTHER" id="PTHR37753:SF1">
    <property type="entry name" value="OS01G0940600 PROTEIN"/>
    <property type="match status" value="1"/>
</dbReference>
<protein>
    <recommendedName>
        <fullName evidence="5">High chlorophyll fluorescence 153</fullName>
    </recommendedName>
</protein>
<keyword evidence="2" id="KW-0812">Transmembrane</keyword>
<accession>A0A834YYK2</accession>
<dbReference type="AlphaFoldDB" id="A0A834YYK2"/>
<evidence type="ECO:0000313" key="4">
    <source>
        <dbReference type="Proteomes" id="UP000655225"/>
    </source>
</evidence>
<evidence type="ECO:0008006" key="5">
    <source>
        <dbReference type="Google" id="ProtNLM"/>
    </source>
</evidence>
<feature type="region of interest" description="Disordered" evidence="1">
    <location>
        <begin position="96"/>
        <end position="125"/>
    </location>
</feature>
<evidence type="ECO:0000256" key="2">
    <source>
        <dbReference type="SAM" id="Phobius"/>
    </source>
</evidence>
<dbReference type="OrthoDB" id="786736at2759"/>
<feature type="transmembrane region" description="Helical" evidence="2">
    <location>
        <begin position="55"/>
        <end position="74"/>
    </location>
</feature>
<dbReference type="EMBL" id="JABCRI010000012">
    <property type="protein sequence ID" value="KAF8396205.1"/>
    <property type="molecule type" value="Genomic_DNA"/>
</dbReference>
<dbReference type="PANTHER" id="PTHR37753">
    <property type="entry name" value="OS01G0940600 PROTEIN"/>
    <property type="match status" value="1"/>
</dbReference>
<name>A0A834YYK2_TETSI</name>
<evidence type="ECO:0000313" key="3">
    <source>
        <dbReference type="EMBL" id="KAF8396205.1"/>
    </source>
</evidence>
<organism evidence="3 4">
    <name type="scientific">Tetracentron sinense</name>
    <name type="common">Spur-leaf</name>
    <dbReference type="NCBI Taxonomy" id="13715"/>
    <lineage>
        <taxon>Eukaryota</taxon>
        <taxon>Viridiplantae</taxon>
        <taxon>Streptophyta</taxon>
        <taxon>Embryophyta</taxon>
        <taxon>Tracheophyta</taxon>
        <taxon>Spermatophyta</taxon>
        <taxon>Magnoliopsida</taxon>
        <taxon>Trochodendrales</taxon>
        <taxon>Trochodendraceae</taxon>
        <taxon>Tetracentron</taxon>
    </lineage>
</organism>
<reference evidence="3 4" key="1">
    <citation type="submission" date="2020-04" db="EMBL/GenBank/DDBJ databases">
        <title>Plant Genome Project.</title>
        <authorList>
            <person name="Zhang R.-G."/>
        </authorList>
    </citation>
    <scope>NUCLEOTIDE SEQUENCE [LARGE SCALE GENOMIC DNA]</scope>
    <source>
        <strain evidence="3">YNK0</strain>
        <tissue evidence="3">Leaf</tissue>
    </source>
</reference>
<keyword evidence="2" id="KW-1133">Transmembrane helix</keyword>
<dbReference type="OMA" id="RLFLICN"/>
<comment type="caution">
    <text evidence="3">The sequence shown here is derived from an EMBL/GenBank/DDBJ whole genome shotgun (WGS) entry which is preliminary data.</text>
</comment>
<evidence type="ECO:0000256" key="1">
    <source>
        <dbReference type="SAM" id="MobiDB-lite"/>
    </source>
</evidence>
<feature type="compositionally biased region" description="Acidic residues" evidence="1">
    <location>
        <begin position="98"/>
        <end position="112"/>
    </location>
</feature>
<gene>
    <name evidence="3" type="ORF">HHK36_017818</name>
</gene>
<keyword evidence="2" id="KW-0472">Membrane</keyword>
<keyword evidence="4" id="KW-1185">Reference proteome</keyword>
<dbReference type="Proteomes" id="UP000655225">
    <property type="component" value="Unassembled WGS sequence"/>
</dbReference>
<sequence length="125" mass="13690">MASLIAFNSVSTALHLTNRASFRPSAFRFAGELGLRNTRGGLAVVTRAAPSTSNLVFAFVFPISLLAVTIFTSIKIADKLDKEFLEEVAVNQVIKEGNDEDDDTPISLEEEPALPRTRNRPKREA</sequence>
<proteinExistence type="predicted"/>